<sequence length="123" mass="12938">MGAEPALGQRSHGRDLAFSACPVAAHQGLVVRCRVVGSAICCIAVLARFQRDSVRGERACTQRRRESGDDVVVWKVPVQHQDLNEGTGAVGVTVGLAGRGPPGVVNGREPPGCPGLLQRFRTG</sequence>
<reference evidence="1" key="1">
    <citation type="submission" date="2021-01" db="EMBL/GenBank/DDBJ databases">
        <title>Whole genome shotgun sequence of Virgisporangium aurantiacum NBRC 16421.</title>
        <authorList>
            <person name="Komaki H."/>
            <person name="Tamura T."/>
        </authorList>
    </citation>
    <scope>NUCLEOTIDE SEQUENCE</scope>
    <source>
        <strain evidence="1">NBRC 16421</strain>
    </source>
</reference>
<dbReference type="EMBL" id="BOPG01000011">
    <property type="protein sequence ID" value="GIJ54090.1"/>
    <property type="molecule type" value="Genomic_DNA"/>
</dbReference>
<comment type="caution">
    <text evidence="1">The sequence shown here is derived from an EMBL/GenBank/DDBJ whole genome shotgun (WGS) entry which is preliminary data.</text>
</comment>
<organism evidence="1 2">
    <name type="scientific">Virgisporangium aurantiacum</name>
    <dbReference type="NCBI Taxonomy" id="175570"/>
    <lineage>
        <taxon>Bacteria</taxon>
        <taxon>Bacillati</taxon>
        <taxon>Actinomycetota</taxon>
        <taxon>Actinomycetes</taxon>
        <taxon>Micromonosporales</taxon>
        <taxon>Micromonosporaceae</taxon>
        <taxon>Virgisporangium</taxon>
    </lineage>
</organism>
<accession>A0A8J3Z2F4</accession>
<protein>
    <submittedName>
        <fullName evidence="1">Uncharacterized protein</fullName>
    </submittedName>
</protein>
<keyword evidence="2" id="KW-1185">Reference proteome</keyword>
<name>A0A8J3Z2F4_9ACTN</name>
<dbReference type="AlphaFoldDB" id="A0A8J3Z2F4"/>
<proteinExistence type="predicted"/>
<evidence type="ECO:0000313" key="1">
    <source>
        <dbReference type="EMBL" id="GIJ54090.1"/>
    </source>
</evidence>
<dbReference type="Proteomes" id="UP000612585">
    <property type="component" value="Unassembled WGS sequence"/>
</dbReference>
<gene>
    <name evidence="1" type="ORF">Vau01_016060</name>
</gene>
<evidence type="ECO:0000313" key="2">
    <source>
        <dbReference type="Proteomes" id="UP000612585"/>
    </source>
</evidence>